<dbReference type="PANTHER" id="PTHR10196:SF93">
    <property type="entry name" value="L-RHAMNULOKINASE"/>
    <property type="match status" value="1"/>
</dbReference>
<feature type="active site" description="Proton acceptor" evidence="11">
    <location>
        <position position="237"/>
    </location>
</feature>
<dbReference type="InterPro" id="IPR013449">
    <property type="entry name" value="Rhamnulokinase"/>
</dbReference>
<comment type="catalytic activity">
    <reaction evidence="8 11">
        <text>L-rhamnulose + ATP = L-rhamnulose 1-phosphate + ADP + H(+)</text>
        <dbReference type="Rhea" id="RHEA:20117"/>
        <dbReference type="ChEBI" id="CHEBI:15378"/>
        <dbReference type="ChEBI" id="CHEBI:17897"/>
        <dbReference type="ChEBI" id="CHEBI:30616"/>
        <dbReference type="ChEBI" id="CHEBI:58313"/>
        <dbReference type="ChEBI" id="CHEBI:456216"/>
        <dbReference type="EC" id="2.7.1.5"/>
    </reaction>
</comment>
<dbReference type="InterPro" id="IPR043129">
    <property type="entry name" value="ATPase_NBD"/>
</dbReference>
<dbReference type="Gene3D" id="3.30.420.40">
    <property type="match status" value="2"/>
</dbReference>
<dbReference type="GO" id="GO:0006071">
    <property type="term" value="P:glycerol metabolic process"/>
    <property type="evidence" value="ECO:0007669"/>
    <property type="project" value="TreeGrafter"/>
</dbReference>
<evidence type="ECO:0000256" key="5">
    <source>
        <dbReference type="ARBA" id="ARBA00022840"/>
    </source>
</evidence>
<dbReference type="SUPFAM" id="SSF53067">
    <property type="entry name" value="Actin-like ATPase domain"/>
    <property type="match status" value="2"/>
</dbReference>
<evidence type="ECO:0000256" key="11">
    <source>
        <dbReference type="HAMAP-Rule" id="MF_01535"/>
    </source>
</evidence>
<organism evidence="14 15">
    <name type="scientific">Chimaeribacter californicus</name>
    <dbReference type="NCBI Taxonomy" id="2060067"/>
    <lineage>
        <taxon>Bacteria</taxon>
        <taxon>Pseudomonadati</taxon>
        <taxon>Pseudomonadota</taxon>
        <taxon>Gammaproteobacteria</taxon>
        <taxon>Enterobacterales</taxon>
        <taxon>Yersiniaceae</taxon>
        <taxon>Chimaeribacter</taxon>
    </lineage>
</organism>
<comment type="pathway">
    <text evidence="11">Carbohydrate degradation; L-rhamnose degradation; glycerone phosphate from L-rhamnose: step 2/3.</text>
</comment>
<dbReference type="GO" id="GO:0019301">
    <property type="term" value="P:rhamnose catabolic process"/>
    <property type="evidence" value="ECO:0007669"/>
    <property type="project" value="UniProtKB-UniRule"/>
</dbReference>
<dbReference type="PANTHER" id="PTHR10196">
    <property type="entry name" value="SUGAR KINASE"/>
    <property type="match status" value="1"/>
</dbReference>
<dbReference type="NCBIfam" id="TIGR02627">
    <property type="entry name" value="rhamnulo_kin"/>
    <property type="match status" value="1"/>
</dbReference>
<keyword evidence="2 11" id="KW-0808">Transferase</keyword>
<evidence type="ECO:0000256" key="9">
    <source>
        <dbReference type="ARBA" id="ARBA00066425"/>
    </source>
</evidence>
<dbReference type="GO" id="GO:0005524">
    <property type="term" value="F:ATP binding"/>
    <property type="evidence" value="ECO:0007669"/>
    <property type="project" value="UniProtKB-KW"/>
</dbReference>
<dbReference type="Pfam" id="PF00370">
    <property type="entry name" value="FGGY_N"/>
    <property type="match status" value="1"/>
</dbReference>
<proteinExistence type="inferred from homology"/>
<dbReference type="GO" id="GO:0005829">
    <property type="term" value="C:cytosol"/>
    <property type="evidence" value="ECO:0007669"/>
    <property type="project" value="TreeGrafter"/>
</dbReference>
<sequence length="490" mass="54112">MTVRNIATVDLGASSGRVMLARYHTATRRITLTEIHRFTNQLVRCEEHDVWDVDYLESQMLHGLRQIDADGIVLDSIGIDTWGVDFVLLTKQGERVGLPVSYRDSRTDGIMADAVRELGADWLYERTGIQFLPFNTLFQLKALSRQQPDWVAQADHLLLMPDYFHYRLTGHPNWEYTNASTTQLLNVQSGEWDADLLAWAGVPARWFSTPSQPGRTLGHWAAPSGRQVPVISVATHDTASAVVAAPLAGPGSAYLSSGTWSLIGIDSDRPYTHAAAQKANMTNEGGVEGRYRVLKNIMGMWLLQRICKELAIEDIPALVAQAAQETPFASLINPNDARFINPVSMVDEIRHACRDHQQPEPQTPAALARCIFDSLAMTYRQVALELAALQGAPLTALHIVGGGSQNDFLNQLSADTCRIPVTAGPVEASTLGNIGCQLIALGDVEDVTAYRRLLADSVSLRRFTPQPHPDFDTHCRRFEALSHAHEEYSV</sequence>
<dbReference type="FunFam" id="3.30.420.40:FF:000073">
    <property type="entry name" value="Rhamnulokinase"/>
    <property type="match status" value="1"/>
</dbReference>
<dbReference type="GO" id="GO:0004370">
    <property type="term" value="F:glycerol kinase activity"/>
    <property type="evidence" value="ECO:0007669"/>
    <property type="project" value="TreeGrafter"/>
</dbReference>
<protein>
    <recommendedName>
        <fullName evidence="9 11">Rhamnulokinase</fullName>
        <shortName evidence="11">RhaB</shortName>
        <ecNumber evidence="9 11">2.7.1.5</ecNumber>
    </recommendedName>
    <alternativeName>
        <fullName evidence="11">ATP:L-rhamnulose phosphotransferase</fullName>
    </alternativeName>
    <alternativeName>
        <fullName evidence="11">L-rhamnulose 1-kinase</fullName>
    </alternativeName>
    <alternativeName>
        <fullName evidence="10 11">Rhamnulose kinase</fullName>
    </alternativeName>
</protein>
<dbReference type="UniPathway" id="UPA00541">
    <property type="reaction ID" value="UER00602"/>
</dbReference>
<feature type="binding site" evidence="11">
    <location>
        <position position="296"/>
    </location>
    <ligand>
        <name>substrate</name>
    </ligand>
</feature>
<keyword evidence="4 11" id="KW-0418">Kinase</keyword>
<feature type="binding site" evidence="11">
    <location>
        <position position="304"/>
    </location>
    <ligand>
        <name>ATP</name>
        <dbReference type="ChEBI" id="CHEBI:30616"/>
    </ligand>
</feature>
<dbReference type="GO" id="GO:0008993">
    <property type="term" value="F:rhamnulokinase activity"/>
    <property type="evidence" value="ECO:0007669"/>
    <property type="project" value="UniProtKB-UniRule"/>
</dbReference>
<evidence type="ECO:0000256" key="8">
    <source>
        <dbReference type="ARBA" id="ARBA00052072"/>
    </source>
</evidence>
<evidence type="ECO:0000256" key="2">
    <source>
        <dbReference type="ARBA" id="ARBA00022679"/>
    </source>
</evidence>
<dbReference type="CDD" id="cd07771">
    <property type="entry name" value="ASKHA_NBD_FGGY_RhaB-like"/>
    <property type="match status" value="1"/>
</dbReference>
<evidence type="ECO:0000313" key="15">
    <source>
        <dbReference type="Proteomes" id="UP000234240"/>
    </source>
</evidence>
<dbReference type="NCBIfam" id="NF007925">
    <property type="entry name" value="PRK10640.1"/>
    <property type="match status" value="1"/>
</dbReference>
<gene>
    <name evidence="11" type="primary">rhaB</name>
    <name evidence="14" type="ORF">CYR55_20085</name>
</gene>
<dbReference type="FunFam" id="3.30.420.40:FF:000064">
    <property type="entry name" value="Rhamnulokinase"/>
    <property type="match status" value="1"/>
</dbReference>
<feature type="disulfide bond" evidence="11">
    <location>
        <begin position="353"/>
        <end position="370"/>
    </location>
</feature>
<evidence type="ECO:0000256" key="10">
    <source>
        <dbReference type="ARBA" id="ARBA00076629"/>
    </source>
</evidence>
<evidence type="ECO:0000256" key="7">
    <source>
        <dbReference type="ARBA" id="ARBA00023308"/>
    </source>
</evidence>
<comment type="similarity">
    <text evidence="1">Belongs to the FGGY kinase family.</text>
</comment>
<feature type="domain" description="Carbohydrate kinase FGGY C-terminal" evidence="13">
    <location>
        <begin position="253"/>
        <end position="440"/>
    </location>
</feature>
<evidence type="ECO:0000256" key="6">
    <source>
        <dbReference type="ARBA" id="ARBA00023157"/>
    </source>
</evidence>
<comment type="caution">
    <text evidence="14">The sequence shown here is derived from an EMBL/GenBank/DDBJ whole genome shotgun (WGS) entry which is preliminary data.</text>
</comment>
<evidence type="ECO:0000259" key="13">
    <source>
        <dbReference type="Pfam" id="PF02782"/>
    </source>
</evidence>
<accession>A0A2N5DWL6</accession>
<evidence type="ECO:0000256" key="3">
    <source>
        <dbReference type="ARBA" id="ARBA00022741"/>
    </source>
</evidence>
<keyword evidence="6 11" id="KW-1015">Disulfide bond</keyword>
<keyword evidence="11" id="KW-0460">Magnesium</keyword>
<feature type="binding site" evidence="11">
    <location>
        <position position="402"/>
    </location>
    <ligand>
        <name>ATP</name>
        <dbReference type="ChEBI" id="CHEBI:30616"/>
    </ligand>
</feature>
<keyword evidence="5 11" id="KW-0067">ATP-binding</keyword>
<feature type="domain" description="Carbohydrate kinase FGGY N-terminal" evidence="12">
    <location>
        <begin position="9"/>
        <end position="243"/>
    </location>
</feature>
<comment type="function">
    <text evidence="11">Involved in the catabolism of L-rhamnose (6-deoxy-L-mannose). Catalyzes the transfer of the gamma-phosphate group from ATP to the 1-hydroxyl group of L-rhamnulose to yield L-rhamnulose 1-phosphate.</text>
</comment>
<dbReference type="EC" id="2.7.1.5" evidence="9 11"/>
<feature type="binding site" evidence="11">
    <location>
        <begin position="236"/>
        <end position="238"/>
    </location>
    <ligand>
        <name>substrate</name>
    </ligand>
</feature>
<dbReference type="EMBL" id="PJZF01000024">
    <property type="protein sequence ID" value="PLR31632.1"/>
    <property type="molecule type" value="Genomic_DNA"/>
</dbReference>
<comment type="similarity">
    <text evidence="11">Belongs to the rhamnulokinase family.</text>
</comment>
<dbReference type="AlphaFoldDB" id="A0A2N5DWL6"/>
<evidence type="ECO:0000313" key="14">
    <source>
        <dbReference type="EMBL" id="PLR31632.1"/>
    </source>
</evidence>
<feature type="binding site" evidence="11">
    <location>
        <position position="259"/>
    </location>
    <ligand>
        <name>ATP</name>
        <dbReference type="ChEBI" id="CHEBI:30616"/>
    </ligand>
</feature>
<keyword evidence="15" id="KW-1185">Reference proteome</keyword>
<evidence type="ECO:0000259" key="12">
    <source>
        <dbReference type="Pfam" id="PF00370"/>
    </source>
</evidence>
<comment type="caution">
    <text evidence="11">Lacks conserved residue(s) required for the propagation of feature annotation.</text>
</comment>
<evidence type="ECO:0000256" key="1">
    <source>
        <dbReference type="ARBA" id="ARBA00009156"/>
    </source>
</evidence>
<name>A0A2N5DWL6_9GAMM</name>
<dbReference type="HAMAP" id="MF_01535">
    <property type="entry name" value="Rhamnulokinase"/>
    <property type="match status" value="1"/>
</dbReference>
<dbReference type="Proteomes" id="UP000234240">
    <property type="component" value="Unassembled WGS sequence"/>
</dbReference>
<dbReference type="OrthoDB" id="9761504at2"/>
<dbReference type="InterPro" id="IPR018485">
    <property type="entry name" value="FGGY_C"/>
</dbReference>
<dbReference type="RefSeq" id="WP_101818122.1">
    <property type="nucleotide sequence ID" value="NZ_PJZF01000024.1"/>
</dbReference>
<reference evidence="14 15" key="1">
    <citation type="submission" date="2017-12" db="EMBL/GenBank/DDBJ databases">
        <title>Characterization of six clinical isolates of Enterochimera gen. nov., a novel genus of the Yersiniaciae family and the three species Enterochimera arupensis sp. nov., Enterochimera coloradensis sp. nov, and Enterochimera californica sp. nov.</title>
        <authorList>
            <person name="Rossi A."/>
            <person name="Fisher M."/>
        </authorList>
    </citation>
    <scope>NUCLEOTIDE SEQUENCE [LARGE SCALE GENOMIC DNA]</scope>
    <source>
        <strain evidence="15">2015-Iso6</strain>
    </source>
</reference>
<keyword evidence="3 11" id="KW-0547">Nucleotide-binding</keyword>
<keyword evidence="7 11" id="KW-0684">Rhamnose metabolism</keyword>
<dbReference type="InterPro" id="IPR018484">
    <property type="entry name" value="FGGY_N"/>
</dbReference>
<evidence type="ECO:0000256" key="4">
    <source>
        <dbReference type="ARBA" id="ARBA00022777"/>
    </source>
</evidence>
<feature type="binding site" evidence="11">
    <location>
        <begin position="13"/>
        <end position="17"/>
    </location>
    <ligand>
        <name>ATP</name>
        <dbReference type="ChEBI" id="CHEBI:30616"/>
    </ligand>
</feature>
<feature type="binding site" evidence="11">
    <location>
        <position position="83"/>
    </location>
    <ligand>
        <name>substrate</name>
    </ligand>
</feature>
<dbReference type="Pfam" id="PF02782">
    <property type="entry name" value="FGGY_C"/>
    <property type="match status" value="1"/>
</dbReference>
<comment type="cofactor">
    <cofactor evidence="11">
        <name>Mg(2+)</name>
        <dbReference type="ChEBI" id="CHEBI:18420"/>
    </cofactor>
</comment>